<dbReference type="GO" id="GO:0005886">
    <property type="term" value="C:plasma membrane"/>
    <property type="evidence" value="ECO:0007669"/>
    <property type="project" value="InterPro"/>
</dbReference>
<keyword evidence="2" id="KW-1185">Reference proteome</keyword>
<protein>
    <submittedName>
        <fullName evidence="1">SugE protein</fullName>
    </submittedName>
</protein>
<evidence type="ECO:0000313" key="2">
    <source>
        <dbReference type="Proteomes" id="UP000011625"/>
    </source>
</evidence>
<dbReference type="OrthoDB" id="121740at2157"/>
<dbReference type="AlphaFoldDB" id="M0MS84"/>
<dbReference type="Gene3D" id="1.10.3730.20">
    <property type="match status" value="1"/>
</dbReference>
<dbReference type="PATRIC" id="fig|1227456.3.peg.3893"/>
<evidence type="ECO:0000313" key="1">
    <source>
        <dbReference type="EMBL" id="EMA48572.1"/>
    </source>
</evidence>
<comment type="caution">
    <text evidence="1">The sequence shown here is derived from an EMBL/GenBank/DDBJ whole genome shotgun (WGS) entry which is preliminary data.</text>
</comment>
<name>M0MS84_9EURY</name>
<dbReference type="RefSeq" id="WP_005046263.1">
    <property type="nucleotide sequence ID" value="NZ_AOME01000088.1"/>
</dbReference>
<proteinExistence type="predicted"/>
<accession>M0MS84</accession>
<dbReference type="Proteomes" id="UP000011625">
    <property type="component" value="Unassembled WGS sequence"/>
</dbReference>
<dbReference type="STRING" id="1227456.C450_19171"/>
<dbReference type="EMBL" id="AOME01000088">
    <property type="protein sequence ID" value="EMA48572.1"/>
    <property type="molecule type" value="Genomic_DNA"/>
</dbReference>
<dbReference type="Pfam" id="PF00893">
    <property type="entry name" value="Multi_Drug_Res"/>
    <property type="match status" value="1"/>
</dbReference>
<sequence>MVSAWVYLIVAAVLETGWTIGLEYSDGFTKPVPGVATIVSMAISVVLL</sequence>
<dbReference type="InterPro" id="IPR045324">
    <property type="entry name" value="Small_multidrug_res"/>
</dbReference>
<organism evidence="1 2">
    <name type="scientific">Halococcus salifodinae DSM 8989</name>
    <dbReference type="NCBI Taxonomy" id="1227456"/>
    <lineage>
        <taxon>Archaea</taxon>
        <taxon>Methanobacteriati</taxon>
        <taxon>Methanobacteriota</taxon>
        <taxon>Stenosarchaea group</taxon>
        <taxon>Halobacteria</taxon>
        <taxon>Halobacteriales</taxon>
        <taxon>Halococcaceae</taxon>
        <taxon>Halococcus</taxon>
    </lineage>
</organism>
<dbReference type="GO" id="GO:0022857">
    <property type="term" value="F:transmembrane transporter activity"/>
    <property type="evidence" value="ECO:0007669"/>
    <property type="project" value="InterPro"/>
</dbReference>
<reference evidence="1 2" key="1">
    <citation type="journal article" date="2014" name="PLoS Genet.">
        <title>Phylogenetically driven sequencing of extremely halophilic archaea reveals strategies for static and dynamic osmo-response.</title>
        <authorList>
            <person name="Becker E.A."/>
            <person name="Seitzer P.M."/>
            <person name="Tritt A."/>
            <person name="Larsen D."/>
            <person name="Krusor M."/>
            <person name="Yao A.I."/>
            <person name="Wu D."/>
            <person name="Madern D."/>
            <person name="Eisen J.A."/>
            <person name="Darling A.E."/>
            <person name="Facciotti M.T."/>
        </authorList>
    </citation>
    <scope>NUCLEOTIDE SEQUENCE [LARGE SCALE GENOMIC DNA]</scope>
    <source>
        <strain evidence="1 2">DSM 8989</strain>
    </source>
</reference>
<gene>
    <name evidence="1" type="ORF">C450_19171</name>
</gene>